<dbReference type="PANTHER" id="PTHR12358">
    <property type="entry name" value="SPHINGOSINE KINASE"/>
    <property type="match status" value="1"/>
</dbReference>
<evidence type="ECO:0000313" key="2">
    <source>
        <dbReference type="EMBL" id="KAI6657300.1"/>
    </source>
</evidence>
<sequence length="576" mass="65022">MASKETISDPIPNNDNIEIIPTIDDDTLNKTICQNNDGIELGQVELLPGLEPATAYIYGIALVFTLGDKKRTTRSNSYHVKREKAKVASVNSKEIGFEEKANQPQCVIIKWEDFVNCRLREKGQKNENYELEIISFEVYALTKKMRYKRRRRCVLTFAVVPQSNESQIQANWIDKITLTGRKFVQKKFANTRELNDEELLAKKRVLILLNPVSGKRTGLKIFHAHVEQFLNDAGVEFELFVTQRANHARERLHDEDLDKWDGLLFMSGDGLLNEGVNGLLSREDATVAIQKPYGIIPCGSGNAIVGAILHYSHEDYSPLNAAFVFTKGLYSFCLHPMDVGLCIQGERKTYFCLVVNWGFSGDVDIESEVFRKIGEFRFILGAIWRVVDRRIYRADISYLPYDEIPDVAKGIGSGNENSIPGNVEPEVTISLPNNSGVENNLNSESPSPKPIEPSSWIDLPGPFTNVLLTLSPMLSHELFCAPSHKFGCGYFTLVNIPYTNVSRMQVLQMVDSFKEDNLANFVRLTFTKVKAFRFTPIYPPKGYIVVDGEVVPYETCSAEITGHKMFITSLFEKESQ</sequence>
<dbReference type="PANTHER" id="PTHR12358:SF31">
    <property type="entry name" value="ACYLGLYCEROL KINASE, MITOCHONDRIAL"/>
    <property type="match status" value="1"/>
</dbReference>
<dbReference type="GO" id="GO:0005737">
    <property type="term" value="C:cytoplasm"/>
    <property type="evidence" value="ECO:0007669"/>
    <property type="project" value="TreeGrafter"/>
</dbReference>
<feature type="domain" description="DAGKc" evidence="1">
    <location>
        <begin position="200"/>
        <end position="346"/>
    </location>
</feature>
<dbReference type="Gene3D" id="3.40.50.10330">
    <property type="entry name" value="Probable inorganic polyphosphate/atp-NAD kinase, domain 1"/>
    <property type="match status" value="1"/>
</dbReference>
<proteinExistence type="predicted"/>
<dbReference type="Proteomes" id="UP001165289">
    <property type="component" value="Unassembled WGS sequence"/>
</dbReference>
<dbReference type="Pfam" id="PF00781">
    <property type="entry name" value="DAGK_cat"/>
    <property type="match status" value="1"/>
</dbReference>
<comment type="caution">
    <text evidence="2">The sequence shown here is derived from an EMBL/GenBank/DDBJ whole genome shotgun (WGS) entry which is preliminary data.</text>
</comment>
<dbReference type="GO" id="GO:0046512">
    <property type="term" value="P:sphingosine biosynthetic process"/>
    <property type="evidence" value="ECO:0007669"/>
    <property type="project" value="TreeGrafter"/>
</dbReference>
<dbReference type="GO" id="GO:0016020">
    <property type="term" value="C:membrane"/>
    <property type="evidence" value="ECO:0007669"/>
    <property type="project" value="TreeGrafter"/>
</dbReference>
<dbReference type="InterPro" id="IPR016064">
    <property type="entry name" value="NAD/diacylglycerol_kinase_sf"/>
</dbReference>
<evidence type="ECO:0000313" key="3">
    <source>
        <dbReference type="Proteomes" id="UP001165289"/>
    </source>
</evidence>
<dbReference type="EMBL" id="JAKMXF010000111">
    <property type="protein sequence ID" value="KAI6657300.1"/>
    <property type="molecule type" value="Genomic_DNA"/>
</dbReference>
<evidence type="ECO:0000259" key="1">
    <source>
        <dbReference type="PROSITE" id="PS50146"/>
    </source>
</evidence>
<dbReference type="PROSITE" id="PS50146">
    <property type="entry name" value="DAGK"/>
    <property type="match status" value="1"/>
</dbReference>
<dbReference type="InterPro" id="IPR017438">
    <property type="entry name" value="ATP-NAD_kinase_N"/>
</dbReference>
<dbReference type="SUPFAM" id="SSF111331">
    <property type="entry name" value="NAD kinase/diacylglycerol kinase-like"/>
    <property type="match status" value="1"/>
</dbReference>
<dbReference type="AlphaFoldDB" id="A0AAV7K8Y1"/>
<keyword evidence="3" id="KW-1185">Reference proteome</keyword>
<dbReference type="GO" id="GO:0016773">
    <property type="term" value="F:phosphotransferase activity, alcohol group as acceptor"/>
    <property type="evidence" value="ECO:0007669"/>
    <property type="project" value="UniProtKB-ARBA"/>
</dbReference>
<dbReference type="InterPro" id="IPR001206">
    <property type="entry name" value="Diacylglycerol_kinase_cat_dom"/>
</dbReference>
<organism evidence="2 3">
    <name type="scientific">Oopsacas minuta</name>
    <dbReference type="NCBI Taxonomy" id="111878"/>
    <lineage>
        <taxon>Eukaryota</taxon>
        <taxon>Metazoa</taxon>
        <taxon>Porifera</taxon>
        <taxon>Hexactinellida</taxon>
        <taxon>Hexasterophora</taxon>
        <taxon>Lyssacinosida</taxon>
        <taxon>Leucopsacidae</taxon>
        <taxon>Oopsacas</taxon>
    </lineage>
</organism>
<dbReference type="InterPro" id="IPR050187">
    <property type="entry name" value="Lipid_Phosphate_FormReg"/>
</dbReference>
<dbReference type="GO" id="GO:0001727">
    <property type="term" value="F:lipid kinase activity"/>
    <property type="evidence" value="ECO:0007669"/>
    <property type="project" value="UniProtKB-ARBA"/>
</dbReference>
<reference evidence="2 3" key="1">
    <citation type="journal article" date="2023" name="BMC Biol.">
        <title>The compact genome of the sponge Oopsacas minuta (Hexactinellida) is lacking key metazoan core genes.</title>
        <authorList>
            <person name="Santini S."/>
            <person name="Schenkelaars Q."/>
            <person name="Jourda C."/>
            <person name="Duchesne M."/>
            <person name="Belahbib H."/>
            <person name="Rocher C."/>
            <person name="Selva M."/>
            <person name="Riesgo A."/>
            <person name="Vervoort M."/>
            <person name="Leys S.P."/>
            <person name="Kodjabachian L."/>
            <person name="Le Bivic A."/>
            <person name="Borchiellini C."/>
            <person name="Claverie J.M."/>
            <person name="Renard E."/>
        </authorList>
    </citation>
    <scope>NUCLEOTIDE SEQUENCE [LARGE SCALE GENOMIC DNA]</scope>
    <source>
        <strain evidence="2">SPO-2</strain>
    </source>
</reference>
<accession>A0AAV7K8Y1</accession>
<protein>
    <recommendedName>
        <fullName evidence="1">DAGKc domain-containing protein</fullName>
    </recommendedName>
</protein>
<name>A0AAV7K8Y1_9METZ</name>
<gene>
    <name evidence="2" type="ORF">LOD99_48</name>
</gene>
<dbReference type="Gene3D" id="2.60.200.40">
    <property type="match status" value="1"/>
</dbReference>